<reference evidence="1 2" key="1">
    <citation type="journal article" date="2022" name="Genome Biol. Evol.">
        <title>The Spruce Budworm Genome: Reconstructing the Evolutionary History of Antifreeze Proteins.</title>
        <authorList>
            <person name="Beliveau C."/>
            <person name="Gagne P."/>
            <person name="Picq S."/>
            <person name="Vernygora O."/>
            <person name="Keeling C.I."/>
            <person name="Pinkney K."/>
            <person name="Doucet D."/>
            <person name="Wen F."/>
            <person name="Johnston J.S."/>
            <person name="Maaroufi H."/>
            <person name="Boyle B."/>
            <person name="Laroche J."/>
            <person name="Dewar K."/>
            <person name="Juretic N."/>
            <person name="Blackburn G."/>
            <person name="Nisole A."/>
            <person name="Brunet B."/>
            <person name="Brandao M."/>
            <person name="Lumley L."/>
            <person name="Duan J."/>
            <person name="Quan G."/>
            <person name="Lucarotti C.J."/>
            <person name="Roe A.D."/>
            <person name="Sperling F.A.H."/>
            <person name="Levesque R.C."/>
            <person name="Cusson M."/>
        </authorList>
    </citation>
    <scope>NUCLEOTIDE SEQUENCE [LARGE SCALE GENOMIC DNA]</scope>
    <source>
        <strain evidence="1">Glfc:IPQL:Cfum</strain>
    </source>
</reference>
<keyword evidence="2" id="KW-1185">Reference proteome</keyword>
<name>A0ACC0KML8_CHOFU</name>
<evidence type="ECO:0000313" key="2">
    <source>
        <dbReference type="Proteomes" id="UP001064048"/>
    </source>
</evidence>
<dbReference type="EMBL" id="CM046120">
    <property type="protein sequence ID" value="KAI8437387.1"/>
    <property type="molecule type" value="Genomic_DNA"/>
</dbReference>
<organism evidence="1 2">
    <name type="scientific">Choristoneura fumiferana</name>
    <name type="common">Spruce budworm moth</name>
    <name type="synonym">Archips fumiferana</name>
    <dbReference type="NCBI Taxonomy" id="7141"/>
    <lineage>
        <taxon>Eukaryota</taxon>
        <taxon>Metazoa</taxon>
        <taxon>Ecdysozoa</taxon>
        <taxon>Arthropoda</taxon>
        <taxon>Hexapoda</taxon>
        <taxon>Insecta</taxon>
        <taxon>Pterygota</taxon>
        <taxon>Neoptera</taxon>
        <taxon>Endopterygota</taxon>
        <taxon>Lepidoptera</taxon>
        <taxon>Glossata</taxon>
        <taxon>Ditrysia</taxon>
        <taxon>Tortricoidea</taxon>
        <taxon>Tortricidae</taxon>
        <taxon>Tortricinae</taxon>
        <taxon>Choristoneura</taxon>
    </lineage>
</organism>
<dbReference type="Proteomes" id="UP001064048">
    <property type="component" value="Chromosome 20"/>
</dbReference>
<sequence>MENGQVDSYKGKALDDIDLDLEQDLLQETMNDNENDDIIPDEDLHDMLSSELNTDIGTTGKEVNLPLHDVTNANTPCIPAVVTAKKKRNLVPWTQSPARIIIKERIFQIDDGEQGSVAPINEEWTLHRPMRRTGTALAALAANHVLFLAKIDSTASTSPAAEHVVILAQAAARSAAARPAIGRAPTAARVAASAVARWCCRKSRAASLAAKSCRRRERGGRQQSRGRGISRLLRLAQYRAETGSLYAINWTRSADSCASRSFGCTAPWCCRKSRAASSAAKTCRQRERGGRQQSRGPGARHISLRESQLRLYRVLVLPEEPRRQLSREEVQAARARWAAAVAGARLMAFTAARAIPRRNREPIRN</sequence>
<protein>
    <submittedName>
        <fullName evidence="1">Uncharacterized protein</fullName>
    </submittedName>
</protein>
<accession>A0ACC0KML8</accession>
<comment type="caution">
    <text evidence="1">The sequence shown here is derived from an EMBL/GenBank/DDBJ whole genome shotgun (WGS) entry which is preliminary data.</text>
</comment>
<gene>
    <name evidence="1" type="ORF">MSG28_011719</name>
</gene>
<evidence type="ECO:0000313" key="1">
    <source>
        <dbReference type="EMBL" id="KAI8437387.1"/>
    </source>
</evidence>
<proteinExistence type="predicted"/>